<evidence type="ECO:0000313" key="2">
    <source>
        <dbReference type="Ensembl" id="ENSMMUP00000063239.1"/>
    </source>
</evidence>
<accession>A0A5F7ZDI0</accession>
<feature type="compositionally biased region" description="Polar residues" evidence="1">
    <location>
        <begin position="51"/>
        <end position="62"/>
    </location>
</feature>
<evidence type="ECO:0000313" key="3">
    <source>
        <dbReference type="Proteomes" id="UP000006718"/>
    </source>
</evidence>
<organism evidence="2 3">
    <name type="scientific">Macaca mulatta</name>
    <name type="common">Rhesus macaque</name>
    <dbReference type="NCBI Taxonomy" id="9544"/>
    <lineage>
        <taxon>Eukaryota</taxon>
        <taxon>Metazoa</taxon>
        <taxon>Chordata</taxon>
        <taxon>Craniata</taxon>
        <taxon>Vertebrata</taxon>
        <taxon>Euteleostomi</taxon>
        <taxon>Mammalia</taxon>
        <taxon>Eutheria</taxon>
        <taxon>Euarchontoglires</taxon>
        <taxon>Primates</taxon>
        <taxon>Haplorrhini</taxon>
        <taxon>Catarrhini</taxon>
        <taxon>Cercopithecidae</taxon>
        <taxon>Cercopithecinae</taxon>
        <taxon>Macaca</taxon>
    </lineage>
</organism>
<feature type="region of interest" description="Disordered" evidence="1">
    <location>
        <begin position="36"/>
        <end position="86"/>
    </location>
</feature>
<reference evidence="2" key="3">
    <citation type="submission" date="2025-08" db="UniProtKB">
        <authorList>
            <consortium name="Ensembl"/>
        </authorList>
    </citation>
    <scope>IDENTIFICATION</scope>
    <source>
        <strain evidence="2">17573</strain>
    </source>
</reference>
<reference evidence="2" key="2">
    <citation type="submission" date="2019-01" db="EMBL/GenBank/DDBJ databases">
        <authorList>
            <person name="Graves T."/>
            <person name="Eichler E.E."/>
            <person name="Wilson R.K."/>
        </authorList>
    </citation>
    <scope>NUCLEOTIDE SEQUENCE [LARGE SCALE GENOMIC DNA]</scope>
    <source>
        <strain evidence="2">17573</strain>
    </source>
</reference>
<dbReference type="AlphaFoldDB" id="A0A5F7ZDI0"/>
<name>A0A5F7ZDI0_MACMU</name>
<reference evidence="2" key="4">
    <citation type="submission" date="2025-09" db="UniProtKB">
        <authorList>
            <consortium name="Ensembl"/>
        </authorList>
    </citation>
    <scope>IDENTIFICATION</scope>
    <source>
        <strain evidence="2">17573</strain>
    </source>
</reference>
<dbReference type="Bgee" id="ENSMMUG00000059371">
    <property type="expression patterns" value="Expressed in testis"/>
</dbReference>
<dbReference type="InParanoid" id="A0A5F7ZDI0"/>
<protein>
    <submittedName>
        <fullName evidence="2">Uncharacterized protein</fullName>
    </submittedName>
</protein>
<proteinExistence type="predicted"/>
<evidence type="ECO:0000256" key="1">
    <source>
        <dbReference type="SAM" id="MobiDB-lite"/>
    </source>
</evidence>
<reference evidence="3" key="1">
    <citation type="journal article" date="2007" name="Science">
        <title>Evolutionary and biomedical insights from the rhesus macaque genome.</title>
        <authorList>
            <person name="Gibbs R.A."/>
            <person name="Rogers J."/>
            <person name="Katze M.G."/>
            <person name="Bumgarner R."/>
            <person name="Weinstock G.M."/>
            <person name="Mardis E.R."/>
            <person name="Remington K.A."/>
            <person name="Strausberg R.L."/>
            <person name="Venter J.C."/>
            <person name="Wilson R.K."/>
            <person name="Batzer M.A."/>
            <person name="Bustamante C.D."/>
            <person name="Eichler E.E."/>
            <person name="Hahn M.W."/>
            <person name="Hardison R.C."/>
            <person name="Makova K.D."/>
            <person name="Miller W."/>
            <person name="Milosavljevic A."/>
            <person name="Palermo R.E."/>
            <person name="Siepel A."/>
            <person name="Sikela J.M."/>
            <person name="Attaway T."/>
            <person name="Bell S."/>
            <person name="Bernard K.E."/>
            <person name="Buhay C.J."/>
            <person name="Chandrabose M.N."/>
            <person name="Dao M."/>
            <person name="Davis C."/>
            <person name="Delehaunty K.D."/>
            <person name="Ding Y."/>
            <person name="Dinh H.H."/>
            <person name="Dugan-Rocha S."/>
            <person name="Fulton L.A."/>
            <person name="Gabisi R.A."/>
            <person name="Garner T.T."/>
            <person name="Godfrey J."/>
            <person name="Hawes A.C."/>
            <person name="Hernandez J."/>
            <person name="Hines S."/>
            <person name="Holder M."/>
            <person name="Hume J."/>
            <person name="Jhangiani S.N."/>
            <person name="Joshi V."/>
            <person name="Khan Z.M."/>
            <person name="Kirkness E.F."/>
            <person name="Cree A."/>
            <person name="Fowler R.G."/>
            <person name="Lee S."/>
            <person name="Lewis L.R."/>
            <person name="Li Z."/>
            <person name="Liu Y.-S."/>
            <person name="Moore S.M."/>
            <person name="Muzny D."/>
            <person name="Nazareth L.V."/>
            <person name="Ngo D.N."/>
            <person name="Okwuonu G.O."/>
            <person name="Pai G."/>
            <person name="Parker D."/>
            <person name="Paul H.A."/>
            <person name="Pfannkoch C."/>
            <person name="Pohl C.S."/>
            <person name="Rogers Y.-H.C."/>
            <person name="Ruiz S.J."/>
            <person name="Sabo A."/>
            <person name="Santibanez J."/>
            <person name="Schneider B.W."/>
            <person name="Smith S.M."/>
            <person name="Sodergren E."/>
            <person name="Svatek A.F."/>
            <person name="Utterback T.R."/>
            <person name="Vattathil S."/>
            <person name="Warren W."/>
            <person name="White C.S."/>
            <person name="Chinwalla A.T."/>
            <person name="Feng Y."/>
            <person name="Halpern A.L."/>
            <person name="Hillier L.W."/>
            <person name="Huang X."/>
            <person name="Minx P."/>
            <person name="Nelson J.O."/>
            <person name="Pepin K.H."/>
            <person name="Qin X."/>
            <person name="Sutton G.G."/>
            <person name="Venter E."/>
            <person name="Walenz B.P."/>
            <person name="Wallis J.W."/>
            <person name="Worley K.C."/>
            <person name="Yang S.-P."/>
            <person name="Jones S.M."/>
            <person name="Marra M.A."/>
            <person name="Rocchi M."/>
            <person name="Schein J.E."/>
            <person name="Baertsch R."/>
            <person name="Clarke L."/>
            <person name="Csuros M."/>
            <person name="Glasscock J."/>
            <person name="Harris R.A."/>
            <person name="Havlak P."/>
            <person name="Jackson A.R."/>
            <person name="Jiang H."/>
            <person name="Liu Y."/>
            <person name="Messina D.N."/>
            <person name="Shen Y."/>
            <person name="Song H.X.-Z."/>
            <person name="Wylie T."/>
            <person name="Zhang L."/>
            <person name="Birney E."/>
            <person name="Han K."/>
            <person name="Konkel M.K."/>
            <person name="Lee J."/>
            <person name="Smit A.F.A."/>
            <person name="Ullmer B."/>
            <person name="Wang H."/>
            <person name="Xing J."/>
            <person name="Burhans R."/>
            <person name="Cheng Z."/>
            <person name="Karro J.E."/>
            <person name="Ma J."/>
            <person name="Raney B."/>
            <person name="She X."/>
            <person name="Cox M.J."/>
            <person name="Demuth J.P."/>
            <person name="Dumas L.J."/>
            <person name="Han S.-G."/>
            <person name="Hopkins J."/>
            <person name="Karimpour-Fard A."/>
            <person name="Kim Y.H."/>
            <person name="Pollack J.R."/>
            <person name="Vinar T."/>
            <person name="Addo-Quaye C."/>
            <person name="Degenhardt J."/>
            <person name="Denby A."/>
            <person name="Hubisz M.J."/>
            <person name="Indap A."/>
            <person name="Kosiol C."/>
            <person name="Lahn B.T."/>
            <person name="Lawson H.A."/>
            <person name="Marklein A."/>
            <person name="Nielsen R."/>
            <person name="Vallender E.J."/>
            <person name="Clark A.G."/>
            <person name="Ferguson B."/>
            <person name="Hernandez R.D."/>
            <person name="Hirani K."/>
            <person name="Kehrer-Sawatzki H."/>
            <person name="Kolb J."/>
            <person name="Patil S."/>
            <person name="Pu L.-L."/>
            <person name="Ren Y."/>
            <person name="Smith D.G."/>
            <person name="Wheeler D.A."/>
            <person name="Schenck I."/>
            <person name="Ball E.V."/>
            <person name="Chen R."/>
            <person name="Cooper D.N."/>
            <person name="Giardine B."/>
            <person name="Hsu F."/>
            <person name="Kent W.J."/>
            <person name="Lesk A."/>
            <person name="Nelson D.L."/>
            <person name="O'brien W.E."/>
            <person name="Pruefer K."/>
            <person name="Stenson P.D."/>
            <person name="Wallace J.C."/>
            <person name="Ke H."/>
            <person name="Liu X.-M."/>
            <person name="Wang P."/>
            <person name="Xiang A.P."/>
            <person name="Yang F."/>
            <person name="Barber G.P."/>
            <person name="Haussler D."/>
            <person name="Karolchik D."/>
            <person name="Kern A.D."/>
            <person name="Kuhn R.M."/>
            <person name="Smith K.E."/>
            <person name="Zwieg A.S."/>
        </authorList>
    </citation>
    <scope>NUCLEOTIDE SEQUENCE [LARGE SCALE GENOMIC DNA]</scope>
    <source>
        <strain evidence="3">17573</strain>
    </source>
</reference>
<dbReference type="VEuPathDB" id="HostDB:ENSMMUG00000059371"/>
<dbReference type="Proteomes" id="UP000006718">
    <property type="component" value="Chromosome 19"/>
</dbReference>
<sequence length="232" mass="24918">MRLAAPPSCLNHCGLSRTHLAGVQWRLSSQPGLLPASCSPSPAVQDLGPQTRGSASPESQTVLPAAPSARGSVRPHGSMSASVPSPMASLQMSKPVLPEAVLGGKCRQLIAKGQGPHSLFTKGEIQMKTHSTSVVTKETHNKVAVGQAWWLIPVIPSLWEARQVDHLRSGVRYQPGQHGETPSLLKIQKLARCGGVHLYSQLLRRLKHENRLNLGGCSEPRSHHCTSAWATE</sequence>
<dbReference type="GeneTree" id="ENSGT00940000163244"/>
<dbReference type="Ensembl" id="ENSMMUT00000096614.1">
    <property type="protein sequence ID" value="ENSMMUP00000063239.1"/>
    <property type="gene ID" value="ENSMMUG00000059371.1"/>
</dbReference>
<keyword evidence="3" id="KW-1185">Reference proteome</keyword>